<protein>
    <submittedName>
        <fullName evidence="2">Uncharacterized protein</fullName>
    </submittedName>
</protein>
<organism evidence="2 3">
    <name type="scientific">Guptibacillus hwajinpoensis</name>
    <dbReference type="NCBI Taxonomy" id="208199"/>
    <lineage>
        <taxon>Bacteria</taxon>
        <taxon>Bacillati</taxon>
        <taxon>Bacillota</taxon>
        <taxon>Bacilli</taxon>
        <taxon>Bacillales</taxon>
        <taxon>Guptibacillaceae</taxon>
        <taxon>Guptibacillus</taxon>
    </lineage>
</organism>
<keyword evidence="1" id="KW-1133">Transmembrane helix</keyword>
<sequence length="71" mass="8545">MKEFLAIFITIIATNRITEKVYEMMKVDYSLFEDPFILKWFLMDICLFFIIAFLIYSLLKFLIEKASARFS</sequence>
<comment type="caution">
    <text evidence="2">The sequence shown here is derived from an EMBL/GenBank/DDBJ whole genome shotgun (WGS) entry which is preliminary data.</text>
</comment>
<dbReference type="OrthoDB" id="2974742at2"/>
<feature type="transmembrane region" description="Helical" evidence="1">
    <location>
        <begin position="40"/>
        <end position="63"/>
    </location>
</feature>
<evidence type="ECO:0000313" key="3">
    <source>
        <dbReference type="Proteomes" id="UP000310541"/>
    </source>
</evidence>
<reference evidence="2 3" key="1">
    <citation type="submission" date="2019-04" db="EMBL/GenBank/DDBJ databases">
        <title>Genome sequence of Bacillus hwajinpoensis strain Y2.</title>
        <authorList>
            <person name="Fair J.L."/>
            <person name="Maclea K.S."/>
        </authorList>
    </citation>
    <scope>NUCLEOTIDE SEQUENCE [LARGE SCALE GENOMIC DNA]</scope>
    <source>
        <strain evidence="2 3">Y2</strain>
    </source>
</reference>
<dbReference type="RefSeq" id="WP_136946136.1">
    <property type="nucleotide sequence ID" value="NZ_SWFM01000001.1"/>
</dbReference>
<proteinExistence type="predicted"/>
<accession>A0A4U1MNL5</accession>
<name>A0A4U1MNL5_9BACL</name>
<evidence type="ECO:0000313" key="2">
    <source>
        <dbReference type="EMBL" id="TKD72285.1"/>
    </source>
</evidence>
<keyword evidence="1" id="KW-0812">Transmembrane</keyword>
<dbReference type="EMBL" id="SWFM01000001">
    <property type="protein sequence ID" value="TKD72285.1"/>
    <property type="molecule type" value="Genomic_DNA"/>
</dbReference>
<evidence type="ECO:0000256" key="1">
    <source>
        <dbReference type="SAM" id="Phobius"/>
    </source>
</evidence>
<dbReference type="AlphaFoldDB" id="A0A4U1MNL5"/>
<gene>
    <name evidence="2" type="ORF">FBF83_05710</name>
</gene>
<dbReference type="Proteomes" id="UP000310541">
    <property type="component" value="Unassembled WGS sequence"/>
</dbReference>
<keyword evidence="1" id="KW-0472">Membrane</keyword>